<feature type="compositionally biased region" description="Polar residues" evidence="1">
    <location>
        <begin position="436"/>
        <end position="448"/>
    </location>
</feature>
<feature type="region of interest" description="Disordered" evidence="1">
    <location>
        <begin position="701"/>
        <end position="763"/>
    </location>
</feature>
<gene>
    <name evidence="2" type="ORF">GPM918_LOCUS6449</name>
    <name evidence="3" type="ORF">SRO942_LOCUS6449</name>
</gene>
<proteinExistence type="predicted"/>
<feature type="non-terminal residue" evidence="2">
    <location>
        <position position="1"/>
    </location>
</feature>
<dbReference type="AlphaFoldDB" id="A0A813WID8"/>
<dbReference type="Proteomes" id="UP000663829">
    <property type="component" value="Unassembled WGS sequence"/>
</dbReference>
<feature type="compositionally biased region" description="Acidic residues" evidence="1">
    <location>
        <begin position="742"/>
        <end position="753"/>
    </location>
</feature>
<dbReference type="InterPro" id="IPR018159">
    <property type="entry name" value="Spectrin/alpha-actinin"/>
</dbReference>
<dbReference type="CDD" id="cd00176">
    <property type="entry name" value="SPEC"/>
    <property type="match status" value="1"/>
</dbReference>
<evidence type="ECO:0000313" key="3">
    <source>
        <dbReference type="EMBL" id="CAF3645991.1"/>
    </source>
</evidence>
<feature type="region of interest" description="Disordered" evidence="1">
    <location>
        <begin position="431"/>
        <end position="456"/>
    </location>
</feature>
<feature type="compositionally biased region" description="Low complexity" evidence="1">
    <location>
        <begin position="1"/>
        <end position="21"/>
    </location>
</feature>
<dbReference type="Gene3D" id="1.20.58.60">
    <property type="match status" value="1"/>
</dbReference>
<evidence type="ECO:0000256" key="1">
    <source>
        <dbReference type="SAM" id="MobiDB-lite"/>
    </source>
</evidence>
<dbReference type="Proteomes" id="UP000681722">
    <property type="component" value="Unassembled WGS sequence"/>
</dbReference>
<feature type="region of interest" description="Disordered" evidence="1">
    <location>
        <begin position="1"/>
        <end position="34"/>
    </location>
</feature>
<evidence type="ECO:0000313" key="4">
    <source>
        <dbReference type="Proteomes" id="UP000663829"/>
    </source>
</evidence>
<dbReference type="EMBL" id="CAJOBC010000994">
    <property type="protein sequence ID" value="CAF3645991.1"/>
    <property type="molecule type" value="Genomic_DNA"/>
</dbReference>
<comment type="caution">
    <text evidence="2">The sequence shown here is derived from an EMBL/GenBank/DDBJ whole genome shotgun (WGS) entry which is preliminary data.</text>
</comment>
<dbReference type="SUPFAM" id="SSF46966">
    <property type="entry name" value="Spectrin repeat"/>
    <property type="match status" value="1"/>
</dbReference>
<keyword evidence="4" id="KW-1185">Reference proteome</keyword>
<protein>
    <submittedName>
        <fullName evidence="2">Uncharacterized protein</fullName>
    </submittedName>
</protein>
<dbReference type="EMBL" id="CAJNOQ010000994">
    <property type="protein sequence ID" value="CAF0858326.1"/>
    <property type="molecule type" value="Genomic_DNA"/>
</dbReference>
<dbReference type="OrthoDB" id="10041151at2759"/>
<feature type="compositionally biased region" description="Polar residues" evidence="1">
    <location>
        <begin position="703"/>
        <end position="712"/>
    </location>
</feature>
<feature type="region of interest" description="Disordered" evidence="1">
    <location>
        <begin position="477"/>
        <end position="502"/>
    </location>
</feature>
<name>A0A813WID8_9BILA</name>
<reference evidence="2" key="1">
    <citation type="submission" date="2021-02" db="EMBL/GenBank/DDBJ databases">
        <authorList>
            <person name="Nowell W R."/>
        </authorList>
    </citation>
    <scope>NUCLEOTIDE SEQUENCE</scope>
</reference>
<organism evidence="2 4">
    <name type="scientific">Didymodactylos carnosus</name>
    <dbReference type="NCBI Taxonomy" id="1234261"/>
    <lineage>
        <taxon>Eukaryota</taxon>
        <taxon>Metazoa</taxon>
        <taxon>Spiralia</taxon>
        <taxon>Gnathifera</taxon>
        <taxon>Rotifera</taxon>
        <taxon>Eurotatoria</taxon>
        <taxon>Bdelloidea</taxon>
        <taxon>Philodinida</taxon>
        <taxon>Philodinidae</taxon>
        <taxon>Didymodactylos</taxon>
    </lineage>
</organism>
<feature type="compositionally biased region" description="Low complexity" evidence="1">
    <location>
        <begin position="477"/>
        <end position="489"/>
    </location>
</feature>
<sequence>MLRIDSNVNTSSTITNSNSVSEKNSSTESHLEPSKREEFWNSKIQKDYNFLMSEELISRCKNSTGDTFTSVNDLHHVSYKEFEKQYSELAHWCDKIYETITQFSSNALSRYLRQKYYEETYEQGRIRIKSFENYAEKLIQRFSDLKPEIITKMKTLNAQWLDLESAIISYLDEDFDRILKDLDQELLMFEDWLNKTEEELRKLELIKDITLSQLEENIKYHTNLQSEIKSRNSRVSSIIEICDRLKDDGCEQVPLNLASNLENRWHQAWLVSVEIQCKLEERLKFLKLDGMTRIQREILSYDNHMTFFLNGSDSYNTNVSRITADSASDSEQSNSSDLDVIPFHYTEYEKIPITADDIYISPSSSDKQFLLVNNVNDSTQYPRKSFSTDSLDLVQKSTNRKRRSSSSLLLLNSKYPLERLPLSIRLIRKAKRRSRNQTTKIMSSSDSPSLPAANGENSLSGGIHSLYYSLTSINNSNKSSRSNSCHSNSETNEKKTSSKLDVGYASDDDGQLSLRHLDTIKTRICSSTLVNCQPSTILNVNQPDSNSLLNARKAFSDYSIRSKIILYSPLPTMSLPVFNQQQLTSWRHSITSAYDTCSNTGDLSATEEMQQQQQQISNVEQEKKITLLSLLDDTKLQSPPSLLIYDKKYTCIDETKDLMVKQAIHKNNHTSRFRKRFFRWNKTGRYIPHRAMTTITVKVDGAETSSTTSPEQDSPDHKPQQSKTPMTHRCTSHSYDASAEYTDPEQSENDVDSEYGGGTHSDYDHQYQHNHTIVFSNSNNQLHEKNFYNRYTATTTAMTATTTTGYSSDIEHTTTGGILSDDVSTTDKKGSPFYSSASNDKLAEELSIGHEVIENKTNANDDTSEIVEIDQGLKSKVQDSCENSEVSEMMNAIEKSSATTEGSEPCWDNYQNPLYRLDCLDHDSVESTLKWEDQFFEMDDCSQDHEYILNNITIL</sequence>
<evidence type="ECO:0000313" key="2">
    <source>
        <dbReference type="EMBL" id="CAF0858326.1"/>
    </source>
</evidence>
<accession>A0A813WID8</accession>